<feature type="domain" description="Integrase zinc-binding" evidence="2">
    <location>
        <begin position="106"/>
        <end position="149"/>
    </location>
</feature>
<keyword evidence="4" id="KW-1185">Reference proteome</keyword>
<comment type="caution">
    <text evidence="3">The sequence shown here is derived from an EMBL/GenBank/DDBJ whole genome shotgun (WGS) entry which is preliminary data.</text>
</comment>
<gene>
    <name evidence="3" type="ORF">O181_018242</name>
</gene>
<sequence>MHSHIGKMFTQKGGEDSISKNPKNYQKIIKQDETQASKLFEVKVDSFSNLNDSIQKTLLQDFQYRTILQDFGKGNSVPDSSLDSSSQLLLLKDWVMVPNNPTIELNILKKQCDSPLAGHPGQEKTLKLVKLAFHWSGITQFMKDYVSSC</sequence>
<dbReference type="EMBL" id="AVOT02005221">
    <property type="protein sequence ID" value="MBW0478527.1"/>
    <property type="molecule type" value="Genomic_DNA"/>
</dbReference>
<proteinExistence type="predicted"/>
<dbReference type="Proteomes" id="UP000765509">
    <property type="component" value="Unassembled WGS sequence"/>
</dbReference>
<evidence type="ECO:0000313" key="3">
    <source>
        <dbReference type="EMBL" id="MBW0478527.1"/>
    </source>
</evidence>
<reference evidence="3" key="1">
    <citation type="submission" date="2021-03" db="EMBL/GenBank/DDBJ databases">
        <title>Draft genome sequence of rust myrtle Austropuccinia psidii MF-1, a brazilian biotype.</title>
        <authorList>
            <person name="Quecine M.C."/>
            <person name="Pachon D.M.R."/>
            <person name="Bonatelli M.L."/>
            <person name="Correr F.H."/>
            <person name="Franceschini L.M."/>
            <person name="Leite T.F."/>
            <person name="Margarido G.R.A."/>
            <person name="Almeida C.A."/>
            <person name="Ferrarezi J.A."/>
            <person name="Labate C.A."/>
        </authorList>
    </citation>
    <scope>NUCLEOTIDE SEQUENCE</scope>
    <source>
        <strain evidence="3">MF-1</strain>
    </source>
</reference>
<evidence type="ECO:0000313" key="4">
    <source>
        <dbReference type="Proteomes" id="UP000765509"/>
    </source>
</evidence>
<organism evidence="3 4">
    <name type="scientific">Austropuccinia psidii MF-1</name>
    <dbReference type="NCBI Taxonomy" id="1389203"/>
    <lineage>
        <taxon>Eukaryota</taxon>
        <taxon>Fungi</taxon>
        <taxon>Dikarya</taxon>
        <taxon>Basidiomycota</taxon>
        <taxon>Pucciniomycotina</taxon>
        <taxon>Pucciniomycetes</taxon>
        <taxon>Pucciniales</taxon>
        <taxon>Sphaerophragmiaceae</taxon>
        <taxon>Austropuccinia</taxon>
    </lineage>
</organism>
<dbReference type="OrthoDB" id="3095879at2759"/>
<accession>A0A9Q3GTB5</accession>
<name>A0A9Q3GTB5_9BASI</name>
<dbReference type="InterPro" id="IPR041588">
    <property type="entry name" value="Integrase_H2C2"/>
</dbReference>
<dbReference type="Pfam" id="PF17921">
    <property type="entry name" value="Integrase_H2C2"/>
    <property type="match status" value="1"/>
</dbReference>
<dbReference type="AlphaFoldDB" id="A0A9Q3GTB5"/>
<feature type="region of interest" description="Disordered" evidence="1">
    <location>
        <begin position="1"/>
        <end position="21"/>
    </location>
</feature>
<evidence type="ECO:0000259" key="2">
    <source>
        <dbReference type="Pfam" id="PF17921"/>
    </source>
</evidence>
<dbReference type="Gene3D" id="1.10.340.70">
    <property type="match status" value="1"/>
</dbReference>
<evidence type="ECO:0000256" key="1">
    <source>
        <dbReference type="SAM" id="MobiDB-lite"/>
    </source>
</evidence>
<protein>
    <recommendedName>
        <fullName evidence="2">Integrase zinc-binding domain-containing protein</fullName>
    </recommendedName>
</protein>